<dbReference type="AlphaFoldDB" id="A0A1D3UAG0"/>
<accession>A0A1D3UAG0</accession>
<dbReference type="VEuPathDB" id="PlasmoDB:POWCR01_140052000"/>
<feature type="compositionally biased region" description="Basic and acidic residues" evidence="1">
    <location>
        <begin position="710"/>
        <end position="736"/>
    </location>
</feature>
<evidence type="ECO:0000313" key="4">
    <source>
        <dbReference type="Proteomes" id="UP000242942"/>
    </source>
</evidence>
<keyword evidence="2" id="KW-0472">Membrane</keyword>
<evidence type="ECO:0000256" key="1">
    <source>
        <dbReference type="SAM" id="MobiDB-lite"/>
    </source>
</evidence>
<feature type="region of interest" description="Disordered" evidence="1">
    <location>
        <begin position="705"/>
        <end position="736"/>
    </location>
</feature>
<dbReference type="InterPro" id="IPR036322">
    <property type="entry name" value="WD40_repeat_dom_sf"/>
</dbReference>
<dbReference type="EMBL" id="LT594595">
    <property type="protein sequence ID" value="SCQ17131.1"/>
    <property type="molecule type" value="Genomic_DNA"/>
</dbReference>
<proteinExistence type="predicted"/>
<keyword evidence="2" id="KW-0812">Transmembrane</keyword>
<keyword evidence="2" id="KW-1133">Transmembrane helix</keyword>
<sequence>MMMLDGKYENLNRYNLKLSGCDERGKKAKKEKKKNDLRNILFFPSLFWHNGNFSPPIPLLKYDNHLCKFKVKDYVCCSVHKHSVIIRRILKNEILHVNMFNDEKVLTCVFCLDACFVLKLGNVYTNRFKDQGSEGEVLYQTMGDNDDRKDAVWIMLNPRERIPSILFCLNEKNEIHLFDVEKNSSILRVTEENKVTCMNFNFLYINKKNSLYNNLSNDIYVENIKVVDIDNMDDKILGKNKMCFELLQEKLSNCDISGKMHKYEYNGLLNVWKNFFYILIYGDNKGGISFFVPQKRVKIKKKLMKDIEINFIETNVKEYFKIKNKYDLVKVMKNNFYVYIAYKDCTIYVVNMYLFEVYFTIHLGKEKIHFLSTKWTYNLENYLCLCTKSYVKIFNVDEKREIHHIMISDSGDLIVNMANDDKMHATSVTQNTTLHSDTLVDGCYSVNEKIIVSAEEYGSNEKEEKKKLLHYTCAYFDSGDYLYISNGKGIFYKYNLKKKSIIERITIDCKLIFYLFQFTLNSKDYVYVYDSEKFYCLYDMETNNMVYKLFTISTWIYQILCFKNNILFSLGNENIYNIKKNKYKDIFLKPIYGNSLNICIYLINHPFLPIIGFVNKNYQFGFFYLNDTKKYIINIPNVKENKNIISICWFVKKNNKSFFYENNYYNYTDLGDNISSNDENYFSHVHNDSLVLSVQNNEFMKKVIKKKKRQDGSSKGEDGSSKWEDGSSKGEDGSSKWEECSSKWEECSSKWEECSSKWEDGSSKWEDGSSNHFSNYYDTYLIILKEDIIYIYNIINNKIIKLNNPILNNYLYPFKEKKKYINSIILNNNCYVFILYKNILFIFNEYFKFINFFIKINEHINKMFICKDIIFLLTNNNIYFNFTYNIIYFYLKYISTCFYKTYFYLLYTQNFSYLWDIYFTKLILPEKVKIVLFDSYRVDDYVYIAVFSKKKKILVHKMKVPSTGGVEEPTGGVKVPTGGVKVPTGGVSLMEDAPSEISSPPPLAFVPISPHVQLIAQFVNFYTFDHVNKLGSILCMKFFYNTNKEKIYLIFGGLEQFLFYWNFLKYPLVKK</sequence>
<evidence type="ECO:0000256" key="2">
    <source>
        <dbReference type="SAM" id="Phobius"/>
    </source>
</evidence>
<dbReference type="Proteomes" id="UP000242942">
    <property type="component" value="Chromosome 14"/>
</dbReference>
<feature type="transmembrane region" description="Helical" evidence="2">
    <location>
        <begin position="1047"/>
        <end position="1064"/>
    </location>
</feature>
<dbReference type="OrthoDB" id="371853at2759"/>
<dbReference type="VEuPathDB" id="PlasmoDB:PocGH01_14057600"/>
<reference evidence="3 4" key="1">
    <citation type="submission" date="2016-06" db="EMBL/GenBank/DDBJ databases">
        <authorList>
            <consortium name="Pathogen Informatics"/>
        </authorList>
    </citation>
    <scope>NUCLEOTIDE SEQUENCE [LARGE SCALE GENOMIC DNA]</scope>
    <source>
        <strain evidence="3">PocGH01</strain>
    </source>
</reference>
<protein>
    <submittedName>
        <fullName evidence="3">Uncharacterized protein</fullName>
    </submittedName>
</protein>
<gene>
    <name evidence="3" type="primary">PocGH01_14057600</name>
    <name evidence="3" type="ORF">POCGH01_14057600</name>
</gene>
<name>A0A1D3UAG0_PLAOA</name>
<evidence type="ECO:0000313" key="3">
    <source>
        <dbReference type="EMBL" id="SCQ17131.1"/>
    </source>
</evidence>
<organism evidence="3 4">
    <name type="scientific">Plasmodium ovale</name>
    <name type="common">malaria parasite P. ovale</name>
    <dbReference type="NCBI Taxonomy" id="36330"/>
    <lineage>
        <taxon>Eukaryota</taxon>
        <taxon>Sar</taxon>
        <taxon>Alveolata</taxon>
        <taxon>Apicomplexa</taxon>
        <taxon>Aconoidasida</taxon>
        <taxon>Haemosporida</taxon>
        <taxon>Plasmodiidae</taxon>
        <taxon>Plasmodium</taxon>
        <taxon>Plasmodium (Plasmodium)</taxon>
    </lineage>
</organism>
<dbReference type="SUPFAM" id="SSF50978">
    <property type="entry name" value="WD40 repeat-like"/>
    <property type="match status" value="2"/>
</dbReference>
<keyword evidence="4" id="KW-1185">Reference proteome</keyword>